<feature type="compositionally biased region" description="Low complexity" evidence="1">
    <location>
        <begin position="23"/>
        <end position="32"/>
    </location>
</feature>
<reference evidence="2" key="1">
    <citation type="submission" date="2020-07" db="EMBL/GenBank/DDBJ databases">
        <authorList>
            <person name="Nieuwenhuis M."/>
            <person name="Van De Peppel L.J.J."/>
        </authorList>
    </citation>
    <scope>NUCLEOTIDE SEQUENCE</scope>
    <source>
        <strain evidence="2">AP01</strain>
        <tissue evidence="2">Mycelium</tissue>
    </source>
</reference>
<gene>
    <name evidence="2" type="ORF">DXG03_005546</name>
</gene>
<evidence type="ECO:0000256" key="1">
    <source>
        <dbReference type="SAM" id="MobiDB-lite"/>
    </source>
</evidence>
<proteinExistence type="predicted"/>
<dbReference type="AlphaFoldDB" id="A0A9P7FUJ7"/>
<evidence type="ECO:0000313" key="3">
    <source>
        <dbReference type="Proteomes" id="UP000775547"/>
    </source>
</evidence>
<feature type="non-terminal residue" evidence="2">
    <location>
        <position position="63"/>
    </location>
</feature>
<comment type="caution">
    <text evidence="2">The sequence shown here is derived from an EMBL/GenBank/DDBJ whole genome shotgun (WGS) entry which is preliminary data.</text>
</comment>
<reference evidence="2" key="2">
    <citation type="submission" date="2021-10" db="EMBL/GenBank/DDBJ databases">
        <title>Phylogenomics reveals ancestral predisposition of the termite-cultivated fungus Termitomyces towards a domesticated lifestyle.</title>
        <authorList>
            <person name="Auxier B."/>
            <person name="Grum-Grzhimaylo A."/>
            <person name="Cardenas M.E."/>
            <person name="Lodge J.D."/>
            <person name="Laessoe T."/>
            <person name="Pedersen O."/>
            <person name="Smith M.E."/>
            <person name="Kuyper T.W."/>
            <person name="Franco-Molano E.A."/>
            <person name="Baroni T.J."/>
            <person name="Aanen D.K."/>
        </authorList>
    </citation>
    <scope>NUCLEOTIDE SEQUENCE</scope>
    <source>
        <strain evidence="2">AP01</strain>
        <tissue evidence="2">Mycelium</tissue>
    </source>
</reference>
<dbReference type="Proteomes" id="UP000775547">
    <property type="component" value="Unassembled WGS sequence"/>
</dbReference>
<dbReference type="EMBL" id="JABCKV010003407">
    <property type="protein sequence ID" value="KAG5635112.1"/>
    <property type="molecule type" value="Genomic_DNA"/>
</dbReference>
<sequence length="63" mass="6528">MSLIAARADKTSKAAGKGKKRAPAPARSGSPSAPLFVALIRAPWMPLSELDLLPAARNAKTTT</sequence>
<feature type="region of interest" description="Disordered" evidence="1">
    <location>
        <begin position="1"/>
        <end position="32"/>
    </location>
</feature>
<accession>A0A9P7FUJ7</accession>
<organism evidence="2 3">
    <name type="scientific">Asterophora parasitica</name>
    <dbReference type="NCBI Taxonomy" id="117018"/>
    <lineage>
        <taxon>Eukaryota</taxon>
        <taxon>Fungi</taxon>
        <taxon>Dikarya</taxon>
        <taxon>Basidiomycota</taxon>
        <taxon>Agaricomycotina</taxon>
        <taxon>Agaricomycetes</taxon>
        <taxon>Agaricomycetidae</taxon>
        <taxon>Agaricales</taxon>
        <taxon>Tricholomatineae</taxon>
        <taxon>Lyophyllaceae</taxon>
        <taxon>Asterophora</taxon>
    </lineage>
</organism>
<keyword evidence="3" id="KW-1185">Reference proteome</keyword>
<name>A0A9P7FUJ7_9AGAR</name>
<protein>
    <submittedName>
        <fullName evidence="2">Uncharacterized protein</fullName>
    </submittedName>
</protein>
<evidence type="ECO:0000313" key="2">
    <source>
        <dbReference type="EMBL" id="KAG5635112.1"/>
    </source>
</evidence>